<evidence type="ECO:0000256" key="5">
    <source>
        <dbReference type="ARBA" id="ARBA00022755"/>
    </source>
</evidence>
<feature type="domain" description="Glutamine amidotransferase type-2" evidence="12">
    <location>
        <begin position="2"/>
        <end position="236"/>
    </location>
</feature>
<evidence type="ECO:0000256" key="2">
    <source>
        <dbReference type="ARBA" id="ARBA00010138"/>
    </source>
</evidence>
<dbReference type="EC" id="2.4.2.14" evidence="7"/>
<evidence type="ECO:0000313" key="13">
    <source>
        <dbReference type="EMBL" id="KKB63986.1"/>
    </source>
</evidence>
<dbReference type="Pfam" id="PF00156">
    <property type="entry name" value="Pribosyltran"/>
    <property type="match status" value="1"/>
</dbReference>
<dbReference type="PIRSF" id="PIRSF000485">
    <property type="entry name" value="Amd_phspho_trans"/>
    <property type="match status" value="1"/>
</dbReference>
<evidence type="ECO:0000256" key="1">
    <source>
        <dbReference type="ARBA" id="ARBA00005209"/>
    </source>
</evidence>
<feature type="active site" description="Nucleophile" evidence="7 9">
    <location>
        <position position="2"/>
    </location>
</feature>
<keyword evidence="4 7" id="KW-0808">Transferase</keyword>
<dbReference type="HAMAP" id="MF_01931">
    <property type="entry name" value="PurF"/>
    <property type="match status" value="1"/>
</dbReference>
<dbReference type="STRING" id="28092.WM40_07795"/>
<evidence type="ECO:0000256" key="4">
    <source>
        <dbReference type="ARBA" id="ARBA00022679"/>
    </source>
</evidence>
<dbReference type="CDD" id="cd00715">
    <property type="entry name" value="GPATase_N"/>
    <property type="match status" value="1"/>
</dbReference>
<feature type="compositionally biased region" description="Basic and acidic residues" evidence="11">
    <location>
        <begin position="492"/>
        <end position="515"/>
    </location>
</feature>
<feature type="binding site" evidence="7 10">
    <location>
        <position position="305"/>
    </location>
    <ligand>
        <name>Mg(2+)</name>
        <dbReference type="ChEBI" id="CHEBI:18420"/>
    </ligand>
</feature>
<dbReference type="Proteomes" id="UP000033618">
    <property type="component" value="Unassembled WGS sequence"/>
</dbReference>
<dbReference type="AlphaFoldDB" id="A0A0F5K1I9"/>
<dbReference type="InterPro" id="IPR000836">
    <property type="entry name" value="PRTase_dom"/>
</dbReference>
<evidence type="ECO:0000256" key="6">
    <source>
        <dbReference type="ARBA" id="ARBA00022962"/>
    </source>
</evidence>
<dbReference type="EMBL" id="LAQU01000006">
    <property type="protein sequence ID" value="KKB63986.1"/>
    <property type="molecule type" value="Genomic_DNA"/>
</dbReference>
<reference evidence="13 14" key="1">
    <citation type="submission" date="2015-03" db="EMBL/GenBank/DDBJ databases">
        <title>Draft Genome Sequence of Burkholderia andropogonis type strain ICMP2807, isolated from Sorghum bicolor.</title>
        <authorList>
            <person name="Lopes-Santos L."/>
            <person name="Castro D.B."/>
            <person name="Ottoboni L.M."/>
            <person name="Park D."/>
            <person name="Weirc B.S."/>
            <person name="Destefano S.A."/>
        </authorList>
    </citation>
    <scope>NUCLEOTIDE SEQUENCE [LARGE SCALE GENOMIC DNA]</scope>
    <source>
        <strain evidence="13 14">ICMP2807</strain>
    </source>
</reference>
<sequence>MCGIVGVVSNSPVNQLIYDSLLLLQHRGQDAAGIATLNGRTFHMHKANGMVRDVFRTRNMRSLPGTTGIGQVRYPTAGSASSEEEAQPFYVNAPYGIILAHNGNVTNTTQLKDELYRIDRRHINTSSDTEVLLNVFAHELQTASDGYTLEPEALFTAVSGTHRRVRGSYAIVALVAGFGLLAFRDPNGIRPLCLGRNDGPDGVEWMVASESVALEGIGFTFVRDVAPGEAVFIDLDGQLHAQQCAENPSLNPCIFEYVYLARPDSVLDGVPVYDARLRMGDYLADKIKRTLPPGLIDVVMPIPDSSRPAAMQVANKLGVEYREGFFKNRYVGRTFIMPGQAVRKKSVRQKLNAMGVEFKGKNVLIVDDSIVRGTTSHEIVQMARDAGANKVIFASAAPPVKFPNVYGIDMPTRGELVAHDRTHEEVAQLIGADGLIYQDVEDMKQAVADINPALRNFDASCFDGCYITGDITPEYLDELERARLAPSAQQDRNNDDPEGRYSRDHNATVRNDDGQGRSQLHLQLAGD</sequence>
<dbReference type="InterPro" id="IPR029057">
    <property type="entry name" value="PRTase-like"/>
</dbReference>
<dbReference type="GO" id="GO:0000287">
    <property type="term" value="F:magnesium ion binding"/>
    <property type="evidence" value="ECO:0007669"/>
    <property type="project" value="UniProtKB-UniRule"/>
</dbReference>
<dbReference type="OrthoDB" id="9801213at2"/>
<evidence type="ECO:0000256" key="9">
    <source>
        <dbReference type="PIRSR" id="PIRSR000485-1"/>
    </source>
</evidence>
<dbReference type="InterPro" id="IPR035584">
    <property type="entry name" value="PurF_N"/>
</dbReference>
<dbReference type="SUPFAM" id="SSF53271">
    <property type="entry name" value="PRTase-like"/>
    <property type="match status" value="1"/>
</dbReference>
<dbReference type="CDD" id="cd06223">
    <property type="entry name" value="PRTases_typeI"/>
    <property type="match status" value="1"/>
</dbReference>
<name>A0A0F5K1I9_9BURK</name>
<dbReference type="PANTHER" id="PTHR11907">
    <property type="entry name" value="AMIDOPHOSPHORIBOSYLTRANSFERASE"/>
    <property type="match status" value="1"/>
</dbReference>
<dbReference type="Gene3D" id="3.40.50.2020">
    <property type="match status" value="1"/>
</dbReference>
<comment type="function">
    <text evidence="7">Catalyzes the formation of phosphoribosylamine from phosphoribosylpyrophosphate (PRPP) and glutamine.</text>
</comment>
<evidence type="ECO:0000259" key="12">
    <source>
        <dbReference type="PROSITE" id="PS51278"/>
    </source>
</evidence>
<keyword evidence="7 10" id="KW-0460">Magnesium</keyword>
<keyword evidence="14" id="KW-1185">Reference proteome</keyword>
<feature type="region of interest" description="Disordered" evidence="11">
    <location>
        <begin position="484"/>
        <end position="527"/>
    </location>
</feature>
<evidence type="ECO:0000256" key="3">
    <source>
        <dbReference type="ARBA" id="ARBA00022676"/>
    </source>
</evidence>
<dbReference type="NCBIfam" id="TIGR01134">
    <property type="entry name" value="purF"/>
    <property type="match status" value="1"/>
</dbReference>
<accession>A0A0F5K1I9</accession>
<dbReference type="InterPro" id="IPR029055">
    <property type="entry name" value="Ntn_hydrolases_N"/>
</dbReference>
<dbReference type="GO" id="GO:0006189">
    <property type="term" value="P:'de novo' IMP biosynthetic process"/>
    <property type="evidence" value="ECO:0007669"/>
    <property type="project" value="UniProtKB-UniRule"/>
</dbReference>
<comment type="pathway">
    <text evidence="1 7 8">Purine metabolism; IMP biosynthesis via de novo pathway; N(1)-(5-phospho-D-ribosyl)glycinamide from 5-phospho-alpha-D-ribose 1-diphosphate: step 1/2.</text>
</comment>
<dbReference type="Gene3D" id="3.60.20.10">
    <property type="entry name" value="Glutamine Phosphoribosylpyrophosphate, subunit 1, domain 1"/>
    <property type="match status" value="1"/>
</dbReference>
<dbReference type="RefSeq" id="WP_024901365.1">
    <property type="nucleotide sequence ID" value="NZ_CADFGU010000002.1"/>
</dbReference>
<feature type="binding site" evidence="7 10">
    <location>
        <position position="368"/>
    </location>
    <ligand>
        <name>Mg(2+)</name>
        <dbReference type="ChEBI" id="CHEBI:18420"/>
    </ligand>
</feature>
<dbReference type="PROSITE" id="PS51278">
    <property type="entry name" value="GATASE_TYPE_2"/>
    <property type="match status" value="1"/>
</dbReference>
<dbReference type="InterPro" id="IPR005854">
    <property type="entry name" value="PurF"/>
</dbReference>
<feature type="binding site" evidence="7 10">
    <location>
        <position position="367"/>
    </location>
    <ligand>
        <name>Mg(2+)</name>
        <dbReference type="ChEBI" id="CHEBI:18420"/>
    </ligand>
</feature>
<protein>
    <recommendedName>
        <fullName evidence="7">Amidophosphoribosyltransferase</fullName>
        <shortName evidence="7">ATase</shortName>
        <ecNumber evidence="7">2.4.2.14</ecNumber>
    </recommendedName>
    <alternativeName>
        <fullName evidence="7">Glutamine phosphoribosylpyrophosphate amidotransferase</fullName>
        <shortName evidence="7">GPATase</shortName>
    </alternativeName>
</protein>
<evidence type="ECO:0000256" key="7">
    <source>
        <dbReference type="HAMAP-Rule" id="MF_01931"/>
    </source>
</evidence>
<evidence type="ECO:0000256" key="10">
    <source>
        <dbReference type="PIRSR" id="PIRSR000485-2"/>
    </source>
</evidence>
<dbReference type="PATRIC" id="fig|28092.6.peg.1851"/>
<comment type="caution">
    <text evidence="13">The sequence shown here is derived from an EMBL/GenBank/DDBJ whole genome shotgun (WGS) entry which is preliminary data.</text>
</comment>
<organism evidence="13 14">
    <name type="scientific">Robbsia andropogonis</name>
    <dbReference type="NCBI Taxonomy" id="28092"/>
    <lineage>
        <taxon>Bacteria</taxon>
        <taxon>Pseudomonadati</taxon>
        <taxon>Pseudomonadota</taxon>
        <taxon>Betaproteobacteria</taxon>
        <taxon>Burkholderiales</taxon>
        <taxon>Burkholderiaceae</taxon>
        <taxon>Robbsia</taxon>
    </lineage>
</organism>
<dbReference type="Pfam" id="PF13522">
    <property type="entry name" value="GATase_6"/>
    <property type="match status" value="1"/>
</dbReference>
<keyword evidence="6 7" id="KW-0315">Glutamine amidotransferase</keyword>
<evidence type="ECO:0000256" key="11">
    <source>
        <dbReference type="SAM" id="MobiDB-lite"/>
    </source>
</evidence>
<proteinExistence type="inferred from homology"/>
<comment type="catalytic activity">
    <reaction evidence="7 8">
        <text>5-phospho-beta-D-ribosylamine + L-glutamate + diphosphate = 5-phospho-alpha-D-ribose 1-diphosphate + L-glutamine + H2O</text>
        <dbReference type="Rhea" id="RHEA:14905"/>
        <dbReference type="ChEBI" id="CHEBI:15377"/>
        <dbReference type="ChEBI" id="CHEBI:29985"/>
        <dbReference type="ChEBI" id="CHEBI:33019"/>
        <dbReference type="ChEBI" id="CHEBI:58017"/>
        <dbReference type="ChEBI" id="CHEBI:58359"/>
        <dbReference type="ChEBI" id="CHEBI:58681"/>
        <dbReference type="EC" id="2.4.2.14"/>
    </reaction>
</comment>
<comment type="cofactor">
    <cofactor evidence="7 10">
        <name>Mg(2+)</name>
        <dbReference type="ChEBI" id="CHEBI:18420"/>
    </cofactor>
    <text evidence="7 10">Binds 1 Mg(2+) ion per subunit.</text>
</comment>
<keyword evidence="5 7" id="KW-0658">Purine biosynthesis</keyword>
<dbReference type="UniPathway" id="UPA00074">
    <property type="reaction ID" value="UER00124"/>
</dbReference>
<evidence type="ECO:0000313" key="14">
    <source>
        <dbReference type="Proteomes" id="UP000033618"/>
    </source>
</evidence>
<comment type="similarity">
    <text evidence="2 7 8">In the C-terminal section; belongs to the purine/pyrimidine phosphoribosyltransferase family.</text>
</comment>
<dbReference type="GO" id="GO:0009113">
    <property type="term" value="P:purine nucleobase biosynthetic process"/>
    <property type="evidence" value="ECO:0007669"/>
    <property type="project" value="UniProtKB-UniRule"/>
</dbReference>
<dbReference type="InterPro" id="IPR017932">
    <property type="entry name" value="GATase_2_dom"/>
</dbReference>
<keyword evidence="3 7" id="KW-0328">Glycosyltransferase</keyword>
<comment type="caution">
    <text evidence="7">Lacks conserved residue(s) required for the propagation of feature annotation.</text>
</comment>
<gene>
    <name evidence="7" type="primary">purF</name>
    <name evidence="13" type="ORF">WM40_07795</name>
</gene>
<dbReference type="GO" id="GO:0004044">
    <property type="term" value="F:amidophosphoribosyltransferase activity"/>
    <property type="evidence" value="ECO:0007669"/>
    <property type="project" value="UniProtKB-UniRule"/>
</dbReference>
<dbReference type="SUPFAM" id="SSF56235">
    <property type="entry name" value="N-terminal nucleophile aminohydrolases (Ntn hydrolases)"/>
    <property type="match status" value="1"/>
</dbReference>
<evidence type="ECO:0000256" key="8">
    <source>
        <dbReference type="PIRNR" id="PIRNR000485"/>
    </source>
</evidence>
<keyword evidence="7 10" id="KW-0479">Metal-binding</keyword>